<feature type="coiled-coil region" evidence="3">
    <location>
        <begin position="51"/>
        <end position="78"/>
    </location>
</feature>
<evidence type="ECO:0000313" key="7">
    <source>
        <dbReference type="Proteomes" id="UP001356427"/>
    </source>
</evidence>
<dbReference type="PANTHER" id="PTHR46501">
    <property type="entry name" value="MYOMEGALIN"/>
    <property type="match status" value="1"/>
</dbReference>
<feature type="coiled-coil region" evidence="3">
    <location>
        <begin position="229"/>
        <end position="288"/>
    </location>
</feature>
<evidence type="ECO:0000256" key="2">
    <source>
        <dbReference type="ARBA" id="ARBA00022490"/>
    </source>
</evidence>
<proteinExistence type="predicted"/>
<feature type="region of interest" description="Disordered" evidence="4">
    <location>
        <begin position="136"/>
        <end position="161"/>
    </location>
</feature>
<dbReference type="GO" id="GO:0005813">
    <property type="term" value="C:centrosome"/>
    <property type="evidence" value="ECO:0007669"/>
    <property type="project" value="TreeGrafter"/>
</dbReference>
<feature type="compositionally biased region" description="Polar residues" evidence="4">
    <location>
        <begin position="140"/>
        <end position="161"/>
    </location>
</feature>
<dbReference type="PANTHER" id="PTHR46501:SF10">
    <property type="entry name" value="CENTROSOMIN"/>
    <property type="match status" value="1"/>
</dbReference>
<dbReference type="GO" id="GO:0060090">
    <property type="term" value="F:molecular adaptor activity"/>
    <property type="evidence" value="ECO:0007669"/>
    <property type="project" value="TreeGrafter"/>
</dbReference>
<dbReference type="GO" id="GO:0090063">
    <property type="term" value="P:positive regulation of microtubule nucleation"/>
    <property type="evidence" value="ECO:0007669"/>
    <property type="project" value="TreeGrafter"/>
</dbReference>
<keyword evidence="7" id="KW-1185">Reference proteome</keyword>
<dbReference type="AlphaFoldDB" id="A0AAN8L9C0"/>
<evidence type="ECO:0000313" key="6">
    <source>
        <dbReference type="EMBL" id="KAK6305175.1"/>
    </source>
</evidence>
<protein>
    <recommendedName>
        <fullName evidence="5">Centrosomin N-terminal motif 1 domain-containing protein</fullName>
    </recommendedName>
</protein>
<evidence type="ECO:0000259" key="5">
    <source>
        <dbReference type="Pfam" id="PF07989"/>
    </source>
</evidence>
<dbReference type="Proteomes" id="UP001356427">
    <property type="component" value="Unassembled WGS sequence"/>
</dbReference>
<keyword evidence="3" id="KW-0175">Coiled coil</keyword>
<dbReference type="EMBL" id="JAGTTL010000022">
    <property type="protein sequence ID" value="KAK6305175.1"/>
    <property type="molecule type" value="Genomic_DNA"/>
</dbReference>
<keyword evidence="2" id="KW-0963">Cytoplasm</keyword>
<comment type="caution">
    <text evidence="6">The sequence shown here is derived from an EMBL/GenBank/DDBJ whole genome shotgun (WGS) entry which is preliminary data.</text>
</comment>
<evidence type="ECO:0000256" key="4">
    <source>
        <dbReference type="SAM" id="MobiDB-lite"/>
    </source>
</evidence>
<accession>A0AAN8L9C0</accession>
<dbReference type="InterPro" id="IPR052593">
    <property type="entry name" value="MT-associated_AKAP9-binding"/>
</dbReference>
<feature type="domain" description="Centrosomin N-terminal motif 1" evidence="5">
    <location>
        <begin position="26"/>
        <end position="76"/>
    </location>
</feature>
<feature type="coiled-coil region" evidence="3">
    <location>
        <begin position="547"/>
        <end position="592"/>
    </location>
</feature>
<organism evidence="6 7">
    <name type="scientific">Coregonus suidteri</name>
    <dbReference type="NCBI Taxonomy" id="861788"/>
    <lineage>
        <taxon>Eukaryota</taxon>
        <taxon>Metazoa</taxon>
        <taxon>Chordata</taxon>
        <taxon>Craniata</taxon>
        <taxon>Vertebrata</taxon>
        <taxon>Euteleostomi</taxon>
        <taxon>Actinopterygii</taxon>
        <taxon>Neopterygii</taxon>
        <taxon>Teleostei</taxon>
        <taxon>Protacanthopterygii</taxon>
        <taxon>Salmoniformes</taxon>
        <taxon>Salmonidae</taxon>
        <taxon>Coregoninae</taxon>
        <taxon>Coregonus</taxon>
    </lineage>
</organism>
<dbReference type="InterPro" id="IPR012943">
    <property type="entry name" value="Cnn_1N"/>
</dbReference>
<feature type="coiled-coil region" evidence="3">
    <location>
        <begin position="331"/>
        <end position="439"/>
    </location>
</feature>
<dbReference type="GO" id="GO:1903358">
    <property type="term" value="P:regulation of Golgi organization"/>
    <property type="evidence" value="ECO:0007669"/>
    <property type="project" value="TreeGrafter"/>
</dbReference>
<reference evidence="6 7" key="1">
    <citation type="submission" date="2021-04" db="EMBL/GenBank/DDBJ databases">
        <authorList>
            <person name="De Guttry C."/>
            <person name="Zahm M."/>
            <person name="Klopp C."/>
            <person name="Cabau C."/>
            <person name="Louis A."/>
            <person name="Berthelot C."/>
            <person name="Parey E."/>
            <person name="Roest Crollius H."/>
            <person name="Montfort J."/>
            <person name="Robinson-Rechavi M."/>
            <person name="Bucao C."/>
            <person name="Bouchez O."/>
            <person name="Gislard M."/>
            <person name="Lluch J."/>
            <person name="Milhes M."/>
            <person name="Lampietro C."/>
            <person name="Lopez Roques C."/>
            <person name="Donnadieu C."/>
            <person name="Braasch I."/>
            <person name="Desvignes T."/>
            <person name="Postlethwait J."/>
            <person name="Bobe J."/>
            <person name="Wedekind C."/>
            <person name="Guiguen Y."/>
        </authorList>
    </citation>
    <scope>NUCLEOTIDE SEQUENCE [LARGE SCALE GENOMIC DNA]</scope>
    <source>
        <strain evidence="6">Cs_M1</strain>
        <tissue evidence="6">Blood</tissue>
    </source>
</reference>
<dbReference type="GO" id="GO:0005794">
    <property type="term" value="C:Golgi apparatus"/>
    <property type="evidence" value="ECO:0007669"/>
    <property type="project" value="TreeGrafter"/>
</dbReference>
<sequence>MGLTEDQGQLGPLTTDGPFTMKEITQKDNFNLRLRIFFYEELLQQRCDDSVEEMYKTNIDLKVEVVTLEEEMRKLQSVSALALKNYPDQMEQLREYGNTKIQLLEKDLDSSRVKVGKVTAMLEQERMRCLELVTELQGEGHSQSDAPNQTDPLPQDQNPDQNLEQYQDLLSLLEERDRLMEQLQASVKSQEVLIDQLRNSGAGQGSGDQPTADPNRQLSYLITQREMDLQALKQDHGREKRKYDRHLKELRDMMAEKDFQLAECEFKVKEQEAAIQKLNHKLHEKDSDKQQAVESSNGETDMIGQLQAYLQEKEKELLTLNNLLFSHEDTIHTLENELANEKIKYDSKMKELQDALEQSNKEMSEKDFLLTENEIKLKELEATVKTLNCTMPEKYKLPQQGHVSTCPEITTRHQQESVLQQQLEEVKEASEQAKDEILTAIKGKGNYSSSKLSLLLQKQTDLQDRNDQLSCCQHLINSVGALTPEREVEMDQTRGVFERLQGTKQELEKSLSQTLQDKDKAIAHLQDALDTKDKDIEVMAGQFHSQTEESTRELERLEQRLRETEDILAQFNADKQRQLTDHQLTVEELQSAISISL</sequence>
<name>A0AAN8L9C0_9TELE</name>
<evidence type="ECO:0000256" key="3">
    <source>
        <dbReference type="SAM" id="Coils"/>
    </source>
</evidence>
<dbReference type="Pfam" id="PF07989">
    <property type="entry name" value="Cnn_1N"/>
    <property type="match status" value="1"/>
</dbReference>
<evidence type="ECO:0000256" key="1">
    <source>
        <dbReference type="ARBA" id="ARBA00004496"/>
    </source>
</evidence>
<comment type="subcellular location">
    <subcellularLocation>
        <location evidence="1">Cytoplasm</location>
    </subcellularLocation>
</comment>
<gene>
    <name evidence="6" type="ORF">J4Q44_G00239550</name>
</gene>
<dbReference type="GO" id="GO:0007098">
    <property type="term" value="P:centrosome cycle"/>
    <property type="evidence" value="ECO:0007669"/>
    <property type="project" value="TreeGrafter"/>
</dbReference>